<dbReference type="EMBL" id="SMCN01000030">
    <property type="protein sequence ID" value="TCV76918.1"/>
    <property type="molecule type" value="Genomic_DNA"/>
</dbReference>
<keyword evidence="2" id="KW-1185">Reference proteome</keyword>
<organism evidence="1 2">
    <name type="scientific">Methylomonas methanica</name>
    <dbReference type="NCBI Taxonomy" id="421"/>
    <lineage>
        <taxon>Bacteria</taxon>
        <taxon>Pseudomonadati</taxon>
        <taxon>Pseudomonadota</taxon>
        <taxon>Gammaproteobacteria</taxon>
        <taxon>Methylococcales</taxon>
        <taxon>Methylococcaceae</taxon>
        <taxon>Methylomonas</taxon>
    </lineage>
</organism>
<reference evidence="1 2" key="1">
    <citation type="submission" date="2019-03" db="EMBL/GenBank/DDBJ databases">
        <title>Systems level insights into methane cycling in arid and semi-arid ecosystems.</title>
        <authorList>
            <person name="Kalyuzhnaya M."/>
        </authorList>
    </citation>
    <scope>NUCLEOTIDE SEQUENCE [LARGE SCALE GENOMIC DNA]</scope>
    <source>
        <strain evidence="1 2">S-1</strain>
    </source>
</reference>
<accession>A0ABY2CK74</accession>
<protein>
    <submittedName>
        <fullName evidence="1">Uncharacterized protein</fullName>
    </submittedName>
</protein>
<sequence>MHPFCFSCNTKLSRLVKNPQIFPLTHGRRHFFALKLTPKPSFEE</sequence>
<evidence type="ECO:0000313" key="2">
    <source>
        <dbReference type="Proteomes" id="UP000295649"/>
    </source>
</evidence>
<comment type="caution">
    <text evidence="1">The sequence shown here is derived from an EMBL/GenBank/DDBJ whole genome shotgun (WGS) entry which is preliminary data.</text>
</comment>
<name>A0ABY2CK74_METMH</name>
<gene>
    <name evidence="1" type="ORF">EDE11_1301</name>
</gene>
<proteinExistence type="predicted"/>
<dbReference type="Proteomes" id="UP000295649">
    <property type="component" value="Unassembled WGS sequence"/>
</dbReference>
<feature type="non-terminal residue" evidence="1">
    <location>
        <position position="44"/>
    </location>
</feature>
<evidence type="ECO:0000313" key="1">
    <source>
        <dbReference type="EMBL" id="TCV76918.1"/>
    </source>
</evidence>